<dbReference type="KEGG" id="sdl:Sdel_1112"/>
<evidence type="ECO:0000313" key="9">
    <source>
        <dbReference type="Proteomes" id="UP000002222"/>
    </source>
</evidence>
<evidence type="ECO:0000256" key="2">
    <source>
        <dbReference type="ARBA" id="ARBA00022908"/>
    </source>
</evidence>
<evidence type="ECO:0000259" key="6">
    <source>
        <dbReference type="PROSITE" id="PS51898"/>
    </source>
</evidence>
<dbReference type="InterPro" id="IPR010998">
    <property type="entry name" value="Integrase_recombinase_N"/>
</dbReference>
<evidence type="ECO:0000256" key="1">
    <source>
        <dbReference type="ARBA" id="ARBA00008857"/>
    </source>
</evidence>
<dbReference type="HOGENOM" id="CLU_027562_17_1_7"/>
<dbReference type="InterPro" id="IPR002104">
    <property type="entry name" value="Integrase_catalytic"/>
</dbReference>
<keyword evidence="9" id="KW-1185">Reference proteome</keyword>
<keyword evidence="4" id="KW-0233">DNA recombination</keyword>
<reference evidence="9" key="1">
    <citation type="submission" date="2009-11" db="EMBL/GenBank/DDBJ databases">
        <title>The complete genome of Sulfurospirillum deleyianum DSM 6946.</title>
        <authorList>
            <consortium name="US DOE Joint Genome Institute (JGI-PGF)"/>
            <person name="Lucas S."/>
            <person name="Copeland A."/>
            <person name="Lapidus A."/>
            <person name="Glavina del Rio T."/>
            <person name="Dalin E."/>
            <person name="Tice H."/>
            <person name="Bruce D."/>
            <person name="Goodwin L."/>
            <person name="Pitluck S."/>
            <person name="Kyrpides N."/>
            <person name="Mavromatis K."/>
            <person name="Ivanova N."/>
            <person name="Ovchinnikova G."/>
            <person name="Munk A.C."/>
            <person name="Lu M."/>
            <person name="Brettin T."/>
            <person name="Detter J.C."/>
            <person name="Han C."/>
            <person name="Tapia R."/>
            <person name="Larimer F."/>
            <person name="Land M."/>
            <person name="Hauser L."/>
            <person name="Markowitz V."/>
            <person name="Cheng J.F."/>
            <person name="Hugenholtz P."/>
            <person name="Woyke T."/>
            <person name="Wu D."/>
            <person name="Aumann P."/>
            <person name="Schneider S."/>
            <person name="Lang E."/>
            <person name="Spring S."/>
            <person name="Klenk H.P."/>
            <person name="Eisen J.A."/>
        </authorList>
    </citation>
    <scope>NUCLEOTIDE SEQUENCE [LARGE SCALE GENOMIC DNA]</scope>
    <source>
        <strain evidence="9">ATCC 51133 / DSM 6946 / 5175</strain>
    </source>
</reference>
<dbReference type="InterPro" id="IPR004107">
    <property type="entry name" value="Integrase_SAM-like_N"/>
</dbReference>
<reference evidence="8 9" key="2">
    <citation type="journal article" date="2010" name="Stand. Genomic Sci.">
        <title>Complete genome sequence of Sulfurospirillum deleyianum type strain (5175).</title>
        <authorList>
            <person name="Sikorski J."/>
            <person name="Lapidus A."/>
            <person name="Copeland A."/>
            <person name="Glavina Del Rio T."/>
            <person name="Nolan M."/>
            <person name="Lucas S."/>
            <person name="Chen F."/>
            <person name="Tice H."/>
            <person name="Cheng J.F."/>
            <person name="Saunders E."/>
            <person name="Bruce D."/>
            <person name="Goodwin L."/>
            <person name="Pitluck S."/>
            <person name="Ovchinnikova G."/>
            <person name="Pati A."/>
            <person name="Ivanova N."/>
            <person name="Mavromatis K."/>
            <person name="Chen A."/>
            <person name="Palaniappan K."/>
            <person name="Chain P."/>
            <person name="Land M."/>
            <person name="Hauser L."/>
            <person name="Chang Y.J."/>
            <person name="Jeffries C.D."/>
            <person name="Brettin T."/>
            <person name="Detter J.C."/>
            <person name="Han C."/>
            <person name="Rohde M."/>
            <person name="Lang E."/>
            <person name="Spring S."/>
            <person name="Goker M."/>
            <person name="Bristow J."/>
            <person name="Eisen J.A."/>
            <person name="Markowitz V."/>
            <person name="Hugenholtz P."/>
            <person name="Kyrpides N.C."/>
            <person name="Klenk H.P."/>
        </authorList>
    </citation>
    <scope>NUCLEOTIDE SEQUENCE [LARGE SCALE GENOMIC DNA]</scope>
    <source>
        <strain evidence="9">ATCC 51133 / DSM 6946 / 5175</strain>
    </source>
</reference>
<dbReference type="PANTHER" id="PTHR30629">
    <property type="entry name" value="PROPHAGE INTEGRASE"/>
    <property type="match status" value="1"/>
</dbReference>
<feature type="domain" description="Core-binding (CB)" evidence="7">
    <location>
        <begin position="45"/>
        <end position="127"/>
    </location>
</feature>
<sequence length="338" mass="39777">MNVRLDGIQVKKTTGLADTKANRLLVQKEILPKFLQSLEKPDENVTLQYYIDRFIKEKKHFLKERTFYRYKSIIDQYITPKYAHKKVVDIKTSLLKEYLNYQFGLGKSAKSIELYRTVFSGLLQEALFDNVISSNPFVNIKRKPIQKPVITPFSKSEVRLLLEESEGWLQNYIAVATYTGLRSGEIIGLKWNDISHNVISVRRTRDFNRDTKPKTLNSMRDVPLFEGLKPFLDNQRKITGQCEYVFVRRDKKPWSDTQNISCAYWYPLLDRLGLKRRRLYEMRHTFATNMLNSGKYKVTDIAQMLGHSTTEYLFNVYSRYIEAERKNVDSTVDIYKIS</sequence>
<feature type="domain" description="Tyr recombinase" evidence="6">
    <location>
        <begin position="148"/>
        <end position="330"/>
    </location>
</feature>
<dbReference type="Proteomes" id="UP000002222">
    <property type="component" value="Chromosome"/>
</dbReference>
<dbReference type="InterPro" id="IPR013762">
    <property type="entry name" value="Integrase-like_cat_sf"/>
</dbReference>
<dbReference type="PANTHER" id="PTHR30629:SF2">
    <property type="entry name" value="PROPHAGE INTEGRASE INTS-RELATED"/>
    <property type="match status" value="1"/>
</dbReference>
<accession>D1B215</accession>
<dbReference type="Pfam" id="PF00589">
    <property type="entry name" value="Phage_integrase"/>
    <property type="match status" value="1"/>
</dbReference>
<dbReference type="PROSITE" id="PS51900">
    <property type="entry name" value="CB"/>
    <property type="match status" value="1"/>
</dbReference>
<evidence type="ECO:0000259" key="7">
    <source>
        <dbReference type="PROSITE" id="PS51900"/>
    </source>
</evidence>
<name>D1B215_SULD5</name>
<keyword evidence="2" id="KW-0229">DNA integration</keyword>
<dbReference type="Gene3D" id="1.10.150.130">
    <property type="match status" value="1"/>
</dbReference>
<dbReference type="PROSITE" id="PS51898">
    <property type="entry name" value="TYR_RECOMBINASE"/>
    <property type="match status" value="1"/>
</dbReference>
<evidence type="ECO:0000256" key="4">
    <source>
        <dbReference type="ARBA" id="ARBA00023172"/>
    </source>
</evidence>
<dbReference type="InterPro" id="IPR044068">
    <property type="entry name" value="CB"/>
</dbReference>
<dbReference type="AlphaFoldDB" id="D1B215"/>
<keyword evidence="3 5" id="KW-0238">DNA-binding</keyword>
<dbReference type="RefSeq" id="WP_012856893.1">
    <property type="nucleotide sequence ID" value="NC_013512.1"/>
</dbReference>
<protein>
    <submittedName>
        <fullName evidence="8">Integrase family protein</fullName>
    </submittedName>
</protein>
<dbReference type="eggNOG" id="COG0582">
    <property type="taxonomic scope" value="Bacteria"/>
</dbReference>
<evidence type="ECO:0000313" key="8">
    <source>
        <dbReference type="EMBL" id="ACZ12135.1"/>
    </source>
</evidence>
<dbReference type="EMBL" id="CP001816">
    <property type="protein sequence ID" value="ACZ12135.1"/>
    <property type="molecule type" value="Genomic_DNA"/>
</dbReference>
<evidence type="ECO:0000256" key="5">
    <source>
        <dbReference type="PROSITE-ProRule" id="PRU01248"/>
    </source>
</evidence>
<proteinExistence type="inferred from homology"/>
<dbReference type="InterPro" id="IPR011010">
    <property type="entry name" value="DNA_brk_join_enz"/>
</dbReference>
<dbReference type="CDD" id="cd01189">
    <property type="entry name" value="INT_ICEBs1_C_like"/>
    <property type="match status" value="1"/>
</dbReference>
<dbReference type="Gene3D" id="1.10.443.10">
    <property type="entry name" value="Intergrase catalytic core"/>
    <property type="match status" value="1"/>
</dbReference>
<organism evidence="8 9">
    <name type="scientific">Sulfurospirillum deleyianum (strain ATCC 51133 / DSM 6946 / 5175)</name>
    <dbReference type="NCBI Taxonomy" id="525898"/>
    <lineage>
        <taxon>Bacteria</taxon>
        <taxon>Pseudomonadati</taxon>
        <taxon>Campylobacterota</taxon>
        <taxon>Epsilonproteobacteria</taxon>
        <taxon>Campylobacterales</taxon>
        <taxon>Sulfurospirillaceae</taxon>
        <taxon>Sulfurospirillum</taxon>
    </lineage>
</organism>
<dbReference type="GO" id="GO:0003677">
    <property type="term" value="F:DNA binding"/>
    <property type="evidence" value="ECO:0007669"/>
    <property type="project" value="UniProtKB-UniRule"/>
</dbReference>
<dbReference type="GO" id="GO:0015074">
    <property type="term" value="P:DNA integration"/>
    <property type="evidence" value="ECO:0007669"/>
    <property type="project" value="UniProtKB-KW"/>
</dbReference>
<dbReference type="Pfam" id="PF14659">
    <property type="entry name" value="Phage_int_SAM_3"/>
    <property type="match status" value="1"/>
</dbReference>
<gene>
    <name evidence="8" type="ordered locus">Sdel_1112</name>
</gene>
<comment type="similarity">
    <text evidence="1">Belongs to the 'phage' integrase family.</text>
</comment>
<dbReference type="STRING" id="525898.Sdel_1112"/>
<dbReference type="SUPFAM" id="SSF56349">
    <property type="entry name" value="DNA breaking-rejoining enzymes"/>
    <property type="match status" value="1"/>
</dbReference>
<dbReference type="InterPro" id="IPR050808">
    <property type="entry name" value="Phage_Integrase"/>
</dbReference>
<dbReference type="OrthoDB" id="5391994at2"/>
<dbReference type="GO" id="GO:0006310">
    <property type="term" value="P:DNA recombination"/>
    <property type="evidence" value="ECO:0007669"/>
    <property type="project" value="UniProtKB-KW"/>
</dbReference>
<evidence type="ECO:0000256" key="3">
    <source>
        <dbReference type="ARBA" id="ARBA00023125"/>
    </source>
</evidence>